<keyword evidence="8" id="KW-1185">Reference proteome</keyword>
<sequence length="204" mass="22545">MLVLFLVAIATLSQCLATSATSASTTTNTIRMPVTTQDIIAGDVFFEIISPQDLEYTYRLRPAKDFGVAFSQKHEAVPMVLTDPPEACQKLRNAHDLQGSIALMDRGQCSFVTKTLNAEAAGAIGAIITEYNSNSPEFEHYIEMVHDKTDRDAKIPAGFLLGKNGMIIRSRLLRLKRVYALINIPVNLTFTPPAKINHPPWLGW</sequence>
<evidence type="ECO:0000256" key="1">
    <source>
        <dbReference type="ARBA" id="ARBA00004613"/>
    </source>
</evidence>
<dbReference type="PANTHER" id="PTHR22702:SF1">
    <property type="entry name" value="PROTEASE-ASSOCIATED DOMAIN-CONTAINING PROTEIN 1"/>
    <property type="match status" value="1"/>
</dbReference>
<dbReference type="Gene3D" id="3.50.30.30">
    <property type="match status" value="1"/>
</dbReference>
<dbReference type="OMA" id="LMDRGEC"/>
<evidence type="ECO:0000256" key="2">
    <source>
        <dbReference type="ARBA" id="ARBA00022525"/>
    </source>
</evidence>
<comment type="subcellular location">
    <subcellularLocation>
        <location evidence="1">Secreted</location>
    </subcellularLocation>
</comment>
<dbReference type="HOGENOM" id="CLU_084006_2_0_1"/>
<dbReference type="PANTHER" id="PTHR22702">
    <property type="entry name" value="PROTEASE-ASSOCIATED DOMAIN-CONTAINING PROTEIN"/>
    <property type="match status" value="1"/>
</dbReference>
<evidence type="ECO:0000259" key="6">
    <source>
        <dbReference type="Pfam" id="PF02225"/>
    </source>
</evidence>
<dbReference type="InterPro" id="IPR003137">
    <property type="entry name" value="PA_domain"/>
</dbReference>
<dbReference type="InParanoid" id="B4J4R3"/>
<reference evidence="7 8" key="1">
    <citation type="journal article" date="2007" name="Nature">
        <title>Evolution of genes and genomes on the Drosophila phylogeny.</title>
        <authorList>
            <consortium name="Drosophila 12 Genomes Consortium"/>
            <person name="Clark A.G."/>
            <person name="Eisen M.B."/>
            <person name="Smith D.R."/>
            <person name="Bergman C.M."/>
            <person name="Oliver B."/>
            <person name="Markow T.A."/>
            <person name="Kaufman T.C."/>
            <person name="Kellis M."/>
            <person name="Gelbart W."/>
            <person name="Iyer V.N."/>
            <person name="Pollard D.A."/>
            <person name="Sackton T.B."/>
            <person name="Larracuente A.M."/>
            <person name="Singh N.D."/>
            <person name="Abad J.P."/>
            <person name="Abt D.N."/>
            <person name="Adryan B."/>
            <person name="Aguade M."/>
            <person name="Akashi H."/>
            <person name="Anderson W.W."/>
            <person name="Aquadro C.F."/>
            <person name="Ardell D.H."/>
            <person name="Arguello R."/>
            <person name="Artieri C.G."/>
            <person name="Barbash D.A."/>
            <person name="Barker D."/>
            <person name="Barsanti P."/>
            <person name="Batterham P."/>
            <person name="Batzoglou S."/>
            <person name="Begun D."/>
            <person name="Bhutkar A."/>
            <person name="Blanco E."/>
            <person name="Bosak S.A."/>
            <person name="Bradley R.K."/>
            <person name="Brand A.D."/>
            <person name="Brent M.R."/>
            <person name="Brooks A.N."/>
            <person name="Brown R.H."/>
            <person name="Butlin R.K."/>
            <person name="Caggese C."/>
            <person name="Calvi B.R."/>
            <person name="Bernardo de Carvalho A."/>
            <person name="Caspi A."/>
            <person name="Castrezana S."/>
            <person name="Celniker S.E."/>
            <person name="Chang J.L."/>
            <person name="Chapple C."/>
            <person name="Chatterji S."/>
            <person name="Chinwalla A."/>
            <person name="Civetta A."/>
            <person name="Clifton S.W."/>
            <person name="Comeron J.M."/>
            <person name="Costello J.C."/>
            <person name="Coyne J.A."/>
            <person name="Daub J."/>
            <person name="David R.G."/>
            <person name="Delcher A.L."/>
            <person name="Delehaunty K."/>
            <person name="Do C.B."/>
            <person name="Ebling H."/>
            <person name="Edwards K."/>
            <person name="Eickbush T."/>
            <person name="Evans J.D."/>
            <person name="Filipski A."/>
            <person name="Findeiss S."/>
            <person name="Freyhult E."/>
            <person name="Fulton L."/>
            <person name="Fulton R."/>
            <person name="Garcia A.C."/>
            <person name="Gardiner A."/>
            <person name="Garfield D.A."/>
            <person name="Garvin B.E."/>
            <person name="Gibson G."/>
            <person name="Gilbert D."/>
            <person name="Gnerre S."/>
            <person name="Godfrey J."/>
            <person name="Good R."/>
            <person name="Gotea V."/>
            <person name="Gravely B."/>
            <person name="Greenberg A.J."/>
            <person name="Griffiths-Jones S."/>
            <person name="Gross S."/>
            <person name="Guigo R."/>
            <person name="Gustafson E.A."/>
            <person name="Haerty W."/>
            <person name="Hahn M.W."/>
            <person name="Halligan D.L."/>
            <person name="Halpern A.L."/>
            <person name="Halter G.M."/>
            <person name="Han M.V."/>
            <person name="Heger A."/>
            <person name="Hillier L."/>
            <person name="Hinrichs A.S."/>
            <person name="Holmes I."/>
            <person name="Hoskins R.A."/>
            <person name="Hubisz M.J."/>
            <person name="Hultmark D."/>
            <person name="Huntley M.A."/>
            <person name="Jaffe D.B."/>
            <person name="Jagadeeshan S."/>
            <person name="Jeck W.R."/>
            <person name="Johnson J."/>
            <person name="Jones C.D."/>
            <person name="Jordan W.C."/>
            <person name="Karpen G.H."/>
            <person name="Kataoka E."/>
            <person name="Keightley P.D."/>
            <person name="Kheradpour P."/>
            <person name="Kirkness E.F."/>
            <person name="Koerich L.B."/>
            <person name="Kristiansen K."/>
            <person name="Kudrna D."/>
            <person name="Kulathinal R.J."/>
            <person name="Kumar S."/>
            <person name="Kwok R."/>
            <person name="Lander E."/>
            <person name="Langley C.H."/>
            <person name="Lapoint R."/>
            <person name="Lazzaro B.P."/>
            <person name="Lee S.J."/>
            <person name="Levesque L."/>
            <person name="Li R."/>
            <person name="Lin C.F."/>
            <person name="Lin M.F."/>
            <person name="Lindblad-Toh K."/>
            <person name="Llopart A."/>
            <person name="Long M."/>
            <person name="Low L."/>
            <person name="Lozovsky E."/>
            <person name="Lu J."/>
            <person name="Luo M."/>
            <person name="Machado C.A."/>
            <person name="Makalowski W."/>
            <person name="Marzo M."/>
            <person name="Matsuda M."/>
            <person name="Matzkin L."/>
            <person name="McAllister B."/>
            <person name="McBride C.S."/>
            <person name="McKernan B."/>
            <person name="McKernan K."/>
            <person name="Mendez-Lago M."/>
            <person name="Minx P."/>
            <person name="Mollenhauer M.U."/>
            <person name="Montooth K."/>
            <person name="Mount S.M."/>
            <person name="Mu X."/>
            <person name="Myers E."/>
            <person name="Negre B."/>
            <person name="Newfeld S."/>
            <person name="Nielsen R."/>
            <person name="Noor M.A."/>
            <person name="O'Grady P."/>
            <person name="Pachter L."/>
            <person name="Papaceit M."/>
            <person name="Parisi M.J."/>
            <person name="Parisi M."/>
            <person name="Parts L."/>
            <person name="Pedersen J.S."/>
            <person name="Pesole G."/>
            <person name="Phillippy A.M."/>
            <person name="Ponting C.P."/>
            <person name="Pop M."/>
            <person name="Porcelli D."/>
            <person name="Powell J.R."/>
            <person name="Prohaska S."/>
            <person name="Pruitt K."/>
            <person name="Puig M."/>
            <person name="Quesneville H."/>
            <person name="Ram K.R."/>
            <person name="Rand D."/>
            <person name="Rasmussen M.D."/>
            <person name="Reed L.K."/>
            <person name="Reenan R."/>
            <person name="Reily A."/>
            <person name="Remington K.A."/>
            <person name="Rieger T.T."/>
            <person name="Ritchie M.G."/>
            <person name="Robin C."/>
            <person name="Rogers Y.H."/>
            <person name="Rohde C."/>
            <person name="Rozas J."/>
            <person name="Rubenfield M.J."/>
            <person name="Ruiz A."/>
            <person name="Russo S."/>
            <person name="Salzberg S.L."/>
            <person name="Sanchez-Gracia A."/>
            <person name="Saranga D.J."/>
            <person name="Sato H."/>
            <person name="Schaeffer S.W."/>
            <person name="Schatz M.C."/>
            <person name="Schlenke T."/>
            <person name="Schwartz R."/>
            <person name="Segarra C."/>
            <person name="Singh R.S."/>
            <person name="Sirot L."/>
            <person name="Sirota M."/>
            <person name="Sisneros N.B."/>
            <person name="Smith C.D."/>
            <person name="Smith T.F."/>
            <person name="Spieth J."/>
            <person name="Stage D.E."/>
            <person name="Stark A."/>
            <person name="Stephan W."/>
            <person name="Strausberg R.L."/>
            <person name="Strempel S."/>
            <person name="Sturgill D."/>
            <person name="Sutton G."/>
            <person name="Sutton G.G."/>
            <person name="Tao W."/>
            <person name="Teichmann S."/>
            <person name="Tobari Y.N."/>
            <person name="Tomimura Y."/>
            <person name="Tsolas J.M."/>
            <person name="Valente V.L."/>
            <person name="Venter E."/>
            <person name="Venter J.C."/>
            <person name="Vicario S."/>
            <person name="Vieira F.G."/>
            <person name="Vilella A.J."/>
            <person name="Villasante A."/>
            <person name="Walenz B."/>
            <person name="Wang J."/>
            <person name="Wasserman M."/>
            <person name="Watts T."/>
            <person name="Wilson D."/>
            <person name="Wilson R.K."/>
            <person name="Wing R.A."/>
            <person name="Wolfner M.F."/>
            <person name="Wong A."/>
            <person name="Wong G.K."/>
            <person name="Wu C.I."/>
            <person name="Wu G."/>
            <person name="Yamamoto D."/>
            <person name="Yang H.P."/>
            <person name="Yang S.P."/>
            <person name="Yorke J.A."/>
            <person name="Yoshida K."/>
            <person name="Zdobnov E."/>
            <person name="Zhang P."/>
            <person name="Zhang Y."/>
            <person name="Zimin A.V."/>
            <person name="Baldwin J."/>
            <person name="Abdouelleil A."/>
            <person name="Abdulkadir J."/>
            <person name="Abebe A."/>
            <person name="Abera B."/>
            <person name="Abreu J."/>
            <person name="Acer S.C."/>
            <person name="Aftuck L."/>
            <person name="Alexander A."/>
            <person name="An P."/>
            <person name="Anderson E."/>
            <person name="Anderson S."/>
            <person name="Arachi H."/>
            <person name="Azer M."/>
            <person name="Bachantsang P."/>
            <person name="Barry A."/>
            <person name="Bayul T."/>
            <person name="Berlin A."/>
            <person name="Bessette D."/>
            <person name="Bloom T."/>
            <person name="Blye J."/>
            <person name="Boguslavskiy L."/>
            <person name="Bonnet C."/>
            <person name="Boukhgalter B."/>
            <person name="Bourzgui I."/>
            <person name="Brown A."/>
            <person name="Cahill P."/>
            <person name="Channer S."/>
            <person name="Cheshatsang Y."/>
            <person name="Chuda L."/>
            <person name="Citroen M."/>
            <person name="Collymore A."/>
            <person name="Cooke P."/>
            <person name="Costello M."/>
            <person name="D'Aco K."/>
            <person name="Daza R."/>
            <person name="De Haan G."/>
            <person name="DeGray S."/>
            <person name="DeMaso C."/>
            <person name="Dhargay N."/>
            <person name="Dooley K."/>
            <person name="Dooley E."/>
            <person name="Doricent M."/>
            <person name="Dorje P."/>
            <person name="Dorjee K."/>
            <person name="Dupes A."/>
            <person name="Elong R."/>
            <person name="Falk J."/>
            <person name="Farina A."/>
            <person name="Faro S."/>
            <person name="Ferguson D."/>
            <person name="Fisher S."/>
            <person name="Foley C.D."/>
            <person name="Franke A."/>
            <person name="Friedrich D."/>
            <person name="Gadbois L."/>
            <person name="Gearin G."/>
            <person name="Gearin C.R."/>
            <person name="Giannoukos G."/>
            <person name="Goode T."/>
            <person name="Graham J."/>
            <person name="Grandbois E."/>
            <person name="Grewal S."/>
            <person name="Gyaltsen K."/>
            <person name="Hafez N."/>
            <person name="Hagos B."/>
            <person name="Hall J."/>
            <person name="Henson C."/>
            <person name="Hollinger A."/>
            <person name="Honan T."/>
            <person name="Huard M.D."/>
            <person name="Hughes L."/>
            <person name="Hurhula B."/>
            <person name="Husby M.E."/>
            <person name="Kamat A."/>
            <person name="Kanga B."/>
            <person name="Kashin S."/>
            <person name="Khazanovich D."/>
            <person name="Kisner P."/>
            <person name="Lance K."/>
            <person name="Lara M."/>
            <person name="Lee W."/>
            <person name="Lennon N."/>
            <person name="Letendre F."/>
            <person name="LeVine R."/>
            <person name="Lipovsky A."/>
            <person name="Liu X."/>
            <person name="Liu J."/>
            <person name="Liu S."/>
            <person name="Lokyitsang T."/>
            <person name="Lokyitsang Y."/>
            <person name="Lubonja R."/>
            <person name="Lui A."/>
            <person name="MacDonald P."/>
            <person name="Magnisalis V."/>
            <person name="Maru K."/>
            <person name="Matthews C."/>
            <person name="McCusker W."/>
            <person name="McDonough S."/>
            <person name="Mehta T."/>
            <person name="Meldrim J."/>
            <person name="Meneus L."/>
            <person name="Mihai O."/>
            <person name="Mihalev A."/>
            <person name="Mihova T."/>
            <person name="Mittelman R."/>
            <person name="Mlenga V."/>
            <person name="Montmayeur A."/>
            <person name="Mulrain L."/>
            <person name="Navidi A."/>
            <person name="Naylor J."/>
            <person name="Negash T."/>
            <person name="Nguyen T."/>
            <person name="Nguyen N."/>
            <person name="Nicol R."/>
            <person name="Norbu C."/>
            <person name="Norbu N."/>
            <person name="Novod N."/>
            <person name="O'Neill B."/>
            <person name="Osman S."/>
            <person name="Markiewicz E."/>
            <person name="Oyono O.L."/>
            <person name="Patti C."/>
            <person name="Phunkhang P."/>
            <person name="Pierre F."/>
            <person name="Priest M."/>
            <person name="Raghuraman S."/>
            <person name="Rege F."/>
            <person name="Reyes R."/>
            <person name="Rise C."/>
            <person name="Rogov P."/>
            <person name="Ross K."/>
            <person name="Ryan E."/>
            <person name="Settipalli S."/>
            <person name="Shea T."/>
            <person name="Sherpa N."/>
            <person name="Shi L."/>
            <person name="Shih D."/>
            <person name="Sparrow T."/>
            <person name="Spaulding J."/>
            <person name="Stalker J."/>
            <person name="Stange-Thomann N."/>
            <person name="Stavropoulos S."/>
            <person name="Stone C."/>
            <person name="Strader C."/>
            <person name="Tesfaye S."/>
            <person name="Thomson T."/>
            <person name="Thoulutsang Y."/>
            <person name="Thoulutsang D."/>
            <person name="Topham K."/>
            <person name="Topping I."/>
            <person name="Tsamla T."/>
            <person name="Vassiliev H."/>
            <person name="Vo A."/>
            <person name="Wangchuk T."/>
            <person name="Wangdi T."/>
            <person name="Weiand M."/>
            <person name="Wilkinson J."/>
            <person name="Wilson A."/>
            <person name="Yadav S."/>
            <person name="Young G."/>
            <person name="Yu Q."/>
            <person name="Zembek L."/>
            <person name="Zhong D."/>
            <person name="Zimmer A."/>
            <person name="Zwirko Z."/>
            <person name="Jaffe D.B."/>
            <person name="Alvarez P."/>
            <person name="Brockman W."/>
            <person name="Butler J."/>
            <person name="Chin C."/>
            <person name="Gnerre S."/>
            <person name="Grabherr M."/>
            <person name="Kleber M."/>
            <person name="Mauceli E."/>
            <person name="MacCallum I."/>
        </authorList>
    </citation>
    <scope>NUCLEOTIDE SEQUENCE [LARGE SCALE GENOMIC DNA]</scope>
    <source>
        <strain evidence="8">Tucson 15287-2541.00</strain>
    </source>
</reference>
<dbReference type="SUPFAM" id="SSF52025">
    <property type="entry name" value="PA domain"/>
    <property type="match status" value="1"/>
</dbReference>
<keyword evidence="2" id="KW-0964">Secreted</keyword>
<name>B4J4R3_DROGR</name>
<evidence type="ECO:0000256" key="4">
    <source>
        <dbReference type="ARBA" id="ARBA00023180"/>
    </source>
</evidence>
<evidence type="ECO:0000256" key="3">
    <source>
        <dbReference type="ARBA" id="ARBA00022729"/>
    </source>
</evidence>
<evidence type="ECO:0000313" key="7">
    <source>
        <dbReference type="EMBL" id="EDW00609.1"/>
    </source>
</evidence>
<dbReference type="Proteomes" id="UP000001070">
    <property type="component" value="Unassembled WGS sequence"/>
</dbReference>
<dbReference type="PhylomeDB" id="B4J4R3"/>
<dbReference type="GO" id="GO:0005576">
    <property type="term" value="C:extracellular region"/>
    <property type="evidence" value="ECO:0007669"/>
    <property type="project" value="UniProtKB-SubCell"/>
</dbReference>
<evidence type="ECO:0000256" key="5">
    <source>
        <dbReference type="SAM" id="SignalP"/>
    </source>
</evidence>
<dbReference type="KEGG" id="dgr:6559882"/>
<organism evidence="8">
    <name type="scientific">Drosophila grimshawi</name>
    <name type="common">Hawaiian fruit fly</name>
    <name type="synonym">Idiomyia grimshawi</name>
    <dbReference type="NCBI Taxonomy" id="7222"/>
    <lineage>
        <taxon>Eukaryota</taxon>
        <taxon>Metazoa</taxon>
        <taxon>Ecdysozoa</taxon>
        <taxon>Arthropoda</taxon>
        <taxon>Hexapoda</taxon>
        <taxon>Insecta</taxon>
        <taxon>Pterygota</taxon>
        <taxon>Neoptera</taxon>
        <taxon>Endopterygota</taxon>
        <taxon>Diptera</taxon>
        <taxon>Brachycera</taxon>
        <taxon>Muscomorpha</taxon>
        <taxon>Ephydroidea</taxon>
        <taxon>Drosophilidae</taxon>
        <taxon>Drosophila</taxon>
        <taxon>Hawaiian Drosophila</taxon>
    </lineage>
</organism>
<dbReference type="FunFam" id="3.50.30.30:FF:000017">
    <property type="entry name" value="Protease-associated domain-containing protein 1"/>
    <property type="match status" value="1"/>
</dbReference>
<keyword evidence="3 5" id="KW-0732">Signal</keyword>
<feature type="signal peptide" evidence="5">
    <location>
        <begin position="1"/>
        <end position="17"/>
    </location>
</feature>
<proteinExistence type="predicted"/>
<evidence type="ECO:0000313" key="8">
    <source>
        <dbReference type="Proteomes" id="UP000001070"/>
    </source>
</evidence>
<accession>B4J4R3</accession>
<feature type="chain" id="PRO_5002811406" evidence="5">
    <location>
        <begin position="18"/>
        <end position="204"/>
    </location>
</feature>
<dbReference type="Pfam" id="PF02225">
    <property type="entry name" value="PA"/>
    <property type="match status" value="1"/>
</dbReference>
<protein>
    <submittedName>
        <fullName evidence="7">GH20969</fullName>
    </submittedName>
</protein>
<gene>
    <name evidence="7" type="primary">Dgri\GH20969</name>
    <name evidence="7" type="ORF">Dgri_GH20969</name>
</gene>
<dbReference type="GO" id="GO:0007521">
    <property type="term" value="P:muscle cell fate determination"/>
    <property type="evidence" value="ECO:0007669"/>
    <property type="project" value="EnsemblMetazoa"/>
</dbReference>
<dbReference type="eggNOG" id="KOG3920">
    <property type="taxonomic scope" value="Eukaryota"/>
</dbReference>
<dbReference type="OrthoDB" id="206201at2759"/>
<dbReference type="AlphaFoldDB" id="B4J4R3"/>
<dbReference type="EMBL" id="CH916367">
    <property type="protein sequence ID" value="EDW00609.1"/>
    <property type="molecule type" value="Genomic_DNA"/>
</dbReference>
<feature type="domain" description="PA" evidence="6">
    <location>
        <begin position="78"/>
        <end position="166"/>
    </location>
</feature>
<dbReference type="InterPro" id="IPR046450">
    <property type="entry name" value="PA_dom_sf"/>
</dbReference>
<keyword evidence="4" id="KW-0325">Glycoprotein</keyword>
<dbReference type="FunCoup" id="B4J4R3">
    <property type="interactions" value="64"/>
</dbReference>